<sequence>MPDVDAAVSELTSARRIARDERRRTERQRRGFERFRRTVAETETVDIGGVGVATGASSTTGPSSVGWTASASTATDGCRRVRAAFEESVLPHVDDASGGVHAAIAAELSGEVAVALAAEGGGNRFTDPLRRAVLDCVDQRLAESRVMLRVLERELSSLDDAIEVVKRVAASLPSVDKSDRLLCADAELWARRRRTTALEADLDEAIQERQSTLDTVTASDVKAGIGHDAVVEYLFGDRETTYPALDGLARTVRECRRRRDVLDAALAEESE</sequence>
<feature type="region of interest" description="Disordered" evidence="2">
    <location>
        <begin position="51"/>
        <end position="71"/>
    </location>
</feature>
<accession>A0A4D6GWZ5</accession>
<reference evidence="4 5" key="1">
    <citation type="journal article" date="2019" name="Nat. Commun.">
        <title>A new type of DNA phosphorothioation-based antiviral system in archaea.</title>
        <authorList>
            <person name="Xiong L."/>
            <person name="Liu S."/>
            <person name="Chen S."/>
            <person name="Xiao Y."/>
            <person name="Zhu B."/>
            <person name="Gao Y."/>
            <person name="Zhang Y."/>
            <person name="Chen B."/>
            <person name="Luo J."/>
            <person name="Deng Z."/>
            <person name="Chen X."/>
            <person name="Wang L."/>
            <person name="Chen S."/>
        </authorList>
    </citation>
    <scope>NUCLEOTIDE SEQUENCE [LARGE SCALE GENOMIC DNA]</scope>
    <source>
        <strain evidence="4 5">CGMCC 1.10331</strain>
    </source>
</reference>
<name>A0A4D6GWZ5_9EURY</name>
<keyword evidence="1" id="KW-0175">Coiled coil</keyword>
<evidence type="ECO:0000256" key="2">
    <source>
        <dbReference type="SAM" id="MobiDB-lite"/>
    </source>
</evidence>
<protein>
    <recommendedName>
        <fullName evidence="3">DUF7260 domain-containing protein</fullName>
    </recommendedName>
</protein>
<dbReference type="EMBL" id="CP031311">
    <property type="protein sequence ID" value="QCC46215.1"/>
    <property type="molecule type" value="Genomic_DNA"/>
</dbReference>
<gene>
    <name evidence="4" type="ORF">DV707_00105</name>
</gene>
<proteinExistence type="predicted"/>
<evidence type="ECO:0000313" key="4">
    <source>
        <dbReference type="EMBL" id="QCC46215.1"/>
    </source>
</evidence>
<dbReference type="InterPro" id="IPR055684">
    <property type="entry name" value="DUF7260"/>
</dbReference>
<dbReference type="OrthoDB" id="213880at2157"/>
<dbReference type="AlphaFoldDB" id="A0A4D6GWZ5"/>
<dbReference type="Pfam" id="PF23921">
    <property type="entry name" value="DUF7260"/>
    <property type="match status" value="1"/>
</dbReference>
<dbReference type="GeneID" id="39856443"/>
<feature type="coiled-coil region" evidence="1">
    <location>
        <begin position="141"/>
        <end position="168"/>
    </location>
</feature>
<dbReference type="RefSeq" id="WP_103993024.1">
    <property type="nucleotide sequence ID" value="NZ_CP031311.1"/>
</dbReference>
<feature type="domain" description="DUF7260" evidence="3">
    <location>
        <begin position="10"/>
        <end position="259"/>
    </location>
</feature>
<evidence type="ECO:0000256" key="1">
    <source>
        <dbReference type="SAM" id="Coils"/>
    </source>
</evidence>
<evidence type="ECO:0000259" key="3">
    <source>
        <dbReference type="Pfam" id="PF23921"/>
    </source>
</evidence>
<evidence type="ECO:0000313" key="5">
    <source>
        <dbReference type="Proteomes" id="UP000296733"/>
    </source>
</evidence>
<dbReference type="Proteomes" id="UP000296733">
    <property type="component" value="Chromosome"/>
</dbReference>
<organism evidence="4 5">
    <name type="scientific">Halobellus limi</name>
    <dbReference type="NCBI Taxonomy" id="699433"/>
    <lineage>
        <taxon>Archaea</taxon>
        <taxon>Methanobacteriati</taxon>
        <taxon>Methanobacteriota</taxon>
        <taxon>Stenosarchaea group</taxon>
        <taxon>Halobacteria</taxon>
        <taxon>Halobacteriales</taxon>
        <taxon>Haloferacaceae</taxon>
        <taxon>Halobellus</taxon>
    </lineage>
</organism>
<dbReference type="KEGG" id="hlm:DV707_00105"/>
<feature type="compositionally biased region" description="Low complexity" evidence="2">
    <location>
        <begin position="53"/>
        <end position="66"/>
    </location>
</feature>